<accession>A0A4Y5MZ97</accession>
<protein>
    <recommendedName>
        <fullName evidence="1">Homing endonuclease LAGLIDADG domain-containing protein</fullName>
    </recommendedName>
</protein>
<dbReference type="PANTHER" id="PTHR36181:SF4">
    <property type="entry name" value="LAGLIDADG ENDONUCLEASE"/>
    <property type="match status" value="1"/>
</dbReference>
<geneLocation type="mitochondrion" evidence="2"/>
<proteinExistence type="predicted"/>
<sequence>MLKNKEHLTQEGLKQIVSIRASSNNGLSNELKIAFPDIVPVQRPLIVNQEIKDPDWIAGFTSGDGGFMIQIQKSLTNKVGEKVWLRFKISQHSRDLILLKSFIH</sequence>
<evidence type="ECO:0000313" key="2">
    <source>
        <dbReference type="EMBL" id="QCW06905.1"/>
    </source>
</evidence>
<dbReference type="InterPro" id="IPR027434">
    <property type="entry name" value="Homing_endonucl"/>
</dbReference>
<dbReference type="SUPFAM" id="SSF55608">
    <property type="entry name" value="Homing endonucleases"/>
    <property type="match status" value="1"/>
</dbReference>
<name>A0A4Y5MZ97_9PEZI</name>
<dbReference type="Gene3D" id="3.10.28.10">
    <property type="entry name" value="Homing endonucleases"/>
    <property type="match status" value="2"/>
</dbReference>
<dbReference type="GO" id="GO:0005739">
    <property type="term" value="C:mitochondrion"/>
    <property type="evidence" value="ECO:0007669"/>
    <property type="project" value="UniProtKB-ARBA"/>
</dbReference>
<dbReference type="PANTHER" id="PTHR36181">
    <property type="entry name" value="INTRON-ENCODED ENDONUCLEASE AI3-RELATED"/>
    <property type="match status" value="1"/>
</dbReference>
<feature type="domain" description="Homing endonuclease LAGLIDADG" evidence="1">
    <location>
        <begin position="57"/>
        <end position="101"/>
    </location>
</feature>
<dbReference type="InterPro" id="IPR051289">
    <property type="entry name" value="LAGLIDADG_Endonuclease"/>
</dbReference>
<keyword evidence="2" id="KW-0496">Mitochondrion</keyword>
<reference evidence="2" key="1">
    <citation type="submission" date="2019-04" db="EMBL/GenBank/DDBJ databases">
        <authorList>
            <person name="Yu Z."/>
            <person name="Deng C."/>
        </authorList>
    </citation>
    <scope>NUCLEOTIDE SEQUENCE</scope>
</reference>
<organism evidence="2">
    <name type="scientific">Orbilia brochopaga</name>
    <dbReference type="NCBI Taxonomy" id="3140254"/>
    <lineage>
        <taxon>Eukaryota</taxon>
        <taxon>Fungi</taxon>
        <taxon>Dikarya</taxon>
        <taxon>Ascomycota</taxon>
        <taxon>Pezizomycotina</taxon>
        <taxon>Orbiliomycetes</taxon>
        <taxon>Orbiliales</taxon>
        <taxon>Orbiliaceae</taxon>
        <taxon>Orbilia</taxon>
    </lineage>
</organism>
<dbReference type="GO" id="GO:0004519">
    <property type="term" value="F:endonuclease activity"/>
    <property type="evidence" value="ECO:0007669"/>
    <property type="project" value="InterPro"/>
</dbReference>
<dbReference type="EMBL" id="MK820635">
    <property type="protein sequence ID" value="QCW06905.1"/>
    <property type="molecule type" value="Genomic_DNA"/>
</dbReference>
<gene>
    <name evidence="2" type="primary">orf104</name>
</gene>
<evidence type="ECO:0000259" key="1">
    <source>
        <dbReference type="Pfam" id="PF00961"/>
    </source>
</evidence>
<dbReference type="InterPro" id="IPR004860">
    <property type="entry name" value="LAGLIDADG_dom"/>
</dbReference>
<dbReference type="Pfam" id="PF00961">
    <property type="entry name" value="LAGLIDADG_1"/>
    <property type="match status" value="1"/>
</dbReference>
<dbReference type="AlphaFoldDB" id="A0A4Y5MZ97"/>